<feature type="domain" description="Lysozyme inhibitor LprI-like N-terminal" evidence="2">
    <location>
        <begin position="32"/>
        <end position="123"/>
    </location>
</feature>
<feature type="signal peptide" evidence="1">
    <location>
        <begin position="1"/>
        <end position="21"/>
    </location>
</feature>
<gene>
    <name evidence="3" type="ORF">SAMN05216222_4288</name>
</gene>
<dbReference type="AlphaFoldDB" id="A0A1H2A6D2"/>
<evidence type="ECO:0000313" key="3">
    <source>
        <dbReference type="EMBL" id="SDT41538.1"/>
    </source>
</evidence>
<evidence type="ECO:0000313" key="4">
    <source>
        <dbReference type="Proteomes" id="UP000198481"/>
    </source>
</evidence>
<reference evidence="3 4" key="1">
    <citation type="submission" date="2016-10" db="EMBL/GenBank/DDBJ databases">
        <authorList>
            <person name="de Groot N.N."/>
        </authorList>
    </citation>
    <scope>NUCLEOTIDE SEQUENCE [LARGE SCALE GENOMIC DNA]</scope>
    <source>
        <strain evidence="3 4">LMG 26867</strain>
    </source>
</reference>
<protein>
    <submittedName>
        <fullName evidence="3">Uncharacterized conserved protein YecT, DUF1311 family</fullName>
    </submittedName>
</protein>
<dbReference type="Proteomes" id="UP000198481">
    <property type="component" value="Chromosome I"/>
</dbReference>
<name>A0A1H2A6D2_9PSED</name>
<dbReference type="InterPro" id="IPR009739">
    <property type="entry name" value="LprI-like_N"/>
</dbReference>
<dbReference type="RefSeq" id="WP_092279062.1">
    <property type="nucleotide sequence ID" value="NZ_LT629762.1"/>
</dbReference>
<sequence length="142" mass="15398">MRHHIIATALLVAFCSPSVFAKSEYSAAYSACTDKSGGNTSALSDCSYAELVKQNARMDKAYKSAITVLPVGKMRKLQEGQALWVKFRKADCSMYYSLTGGTMDLLEGAGCELSMTLERADTLEWFAKNGAGKDEEAESDAL</sequence>
<evidence type="ECO:0000259" key="2">
    <source>
        <dbReference type="Pfam" id="PF07007"/>
    </source>
</evidence>
<organism evidence="3 4">
    <name type="scientific">Pseudomonas prosekii</name>
    <dbReference type="NCBI Taxonomy" id="1148509"/>
    <lineage>
        <taxon>Bacteria</taxon>
        <taxon>Pseudomonadati</taxon>
        <taxon>Pseudomonadota</taxon>
        <taxon>Gammaproteobacteria</taxon>
        <taxon>Pseudomonadales</taxon>
        <taxon>Pseudomonadaceae</taxon>
        <taxon>Pseudomonas</taxon>
    </lineage>
</organism>
<keyword evidence="1" id="KW-0732">Signal</keyword>
<feature type="chain" id="PRO_5009268490" evidence="1">
    <location>
        <begin position="22"/>
        <end position="142"/>
    </location>
</feature>
<proteinExistence type="predicted"/>
<dbReference type="EMBL" id="LT629762">
    <property type="protein sequence ID" value="SDT41538.1"/>
    <property type="molecule type" value="Genomic_DNA"/>
</dbReference>
<evidence type="ECO:0000256" key="1">
    <source>
        <dbReference type="SAM" id="SignalP"/>
    </source>
</evidence>
<dbReference type="Gene3D" id="1.20.1270.180">
    <property type="match status" value="1"/>
</dbReference>
<accession>A0A1H2A6D2</accession>
<dbReference type="Pfam" id="PF07007">
    <property type="entry name" value="LprI"/>
    <property type="match status" value="1"/>
</dbReference>